<sequence length="296" mass="34196">MTMIDGKMFAVISNSSSQTCGICKASPKIMNDLEKVQRLPVNEDLYDYGISTLHAWIRCLECCLHISYRLELKKWQVRDDNEKKIMKERKNNIIKRLKEELSILVDIPKQGYGTTNDGNTARRFFQNYCQAALITGLDEQFLKRLLTILSTMSSGYEINPEMFAEYCKRTAILYIDLYPGYHMPASLHRILIHGPEIIKVVPLPVGMFSEVALESRNKDFRKFREAYSRKFSREDTMNDVFYRLLLSSDPLISSLSKCIGKRSNKHSLDKEVLQLLQEPNLSHNDVIDDFDSSDSD</sequence>
<organism evidence="1">
    <name type="scientific">Diabrotica virgifera virgifera</name>
    <name type="common">western corn rootworm</name>
    <dbReference type="NCBI Taxonomy" id="50390"/>
    <lineage>
        <taxon>Eukaryota</taxon>
        <taxon>Metazoa</taxon>
        <taxon>Ecdysozoa</taxon>
        <taxon>Arthropoda</taxon>
        <taxon>Hexapoda</taxon>
        <taxon>Insecta</taxon>
        <taxon>Pterygota</taxon>
        <taxon>Neoptera</taxon>
        <taxon>Endopterygota</taxon>
        <taxon>Coleoptera</taxon>
        <taxon>Polyphaga</taxon>
        <taxon>Cucujiformia</taxon>
        <taxon>Chrysomeloidea</taxon>
        <taxon>Chrysomelidae</taxon>
        <taxon>Galerucinae</taxon>
        <taxon>Diabroticina</taxon>
        <taxon>Diabroticites</taxon>
        <taxon>Diabrotica</taxon>
    </lineage>
</organism>
<accession>A0A6P7HBZ4</accession>
<name>A0A6P7HBZ4_DIAVI</name>
<gene>
    <name evidence="1" type="primary">LOC114348891</name>
</gene>
<dbReference type="RefSeq" id="XP_028155153.1">
    <property type="nucleotide sequence ID" value="XM_028299352.1"/>
</dbReference>
<dbReference type="AlphaFoldDB" id="A0A6P7HBZ4"/>
<evidence type="ECO:0000313" key="1">
    <source>
        <dbReference type="RefSeq" id="XP_028155153.1"/>
    </source>
</evidence>
<proteinExistence type="predicted"/>
<reference evidence="1" key="1">
    <citation type="submission" date="2025-08" db="UniProtKB">
        <authorList>
            <consortium name="RefSeq"/>
        </authorList>
    </citation>
    <scope>IDENTIFICATION</scope>
    <source>
        <tissue evidence="1">Whole insect</tissue>
    </source>
</reference>
<protein>
    <submittedName>
        <fullName evidence="1">Uncharacterized protein LOC114348891</fullName>
    </submittedName>
</protein>
<dbReference type="InParanoid" id="A0A6P7HBZ4"/>